<dbReference type="RefSeq" id="WP_123224276.1">
    <property type="nucleotide sequence ID" value="NZ_RJSF01000044.1"/>
</dbReference>
<reference evidence="3 4" key="1">
    <citation type="submission" date="2018-11" db="EMBL/GenBank/DDBJ databases">
        <authorList>
            <person name="Li F."/>
        </authorList>
    </citation>
    <scope>NUCLEOTIDE SEQUENCE [LARGE SCALE GENOMIC DNA]</scope>
    <source>
        <strain evidence="3 4">Gsoil 818</strain>
    </source>
</reference>
<dbReference type="AlphaFoldDB" id="A0A3N0GJ78"/>
<evidence type="ECO:0000259" key="2">
    <source>
        <dbReference type="Pfam" id="PF03372"/>
    </source>
</evidence>
<feature type="compositionally biased region" description="Basic residues" evidence="1">
    <location>
        <begin position="133"/>
        <end position="143"/>
    </location>
</feature>
<evidence type="ECO:0000313" key="3">
    <source>
        <dbReference type="EMBL" id="RNM12513.1"/>
    </source>
</evidence>
<protein>
    <recommendedName>
        <fullName evidence="2">Endonuclease/exonuclease/phosphatase domain-containing protein</fullName>
    </recommendedName>
</protein>
<dbReference type="EMBL" id="RJSF01000044">
    <property type="protein sequence ID" value="RNM12513.1"/>
    <property type="molecule type" value="Genomic_DNA"/>
</dbReference>
<sequence>MVGKLALIGGVAAAWLLTFVLMGGDVVPALTGHHTEAAGKPGSSAPAAKVPAARFSSGSSSASPSATPTTGTSPSSATGPTDGPGQAAAAAEQLAEATPVAGQVLVDRPNPRRAAPPVLTFRMATFNALGSSHTHKGGRRKQKAPGSARTARAGQYVMDNNIDLIGFQEMQGDQRGAFMNATGGRYALYPGNELRSGDGENSIAYRLDTWELVKADTISIPYFGGNPRNMPILLLRNKQTGITAYFTNFHNPADTAEFGKQGRWRAAATDLEVGLFSQLKNDGYPIFVTGDMNDRGPWFCSVAPAGDLVAAAATAFGGSGCSIPGFRIDWIAGSQGVQFSNYHEDRSGLVAWMTDHPVVITDATIDAASFPKSVSDPTAPATAAAN</sequence>
<gene>
    <name evidence="3" type="ORF">EFL26_17930</name>
</gene>
<dbReference type="Gene3D" id="3.60.10.10">
    <property type="entry name" value="Endonuclease/exonuclease/phosphatase"/>
    <property type="match status" value="1"/>
</dbReference>
<accession>A0A3N0GJ78</accession>
<dbReference type="GO" id="GO:0003824">
    <property type="term" value="F:catalytic activity"/>
    <property type="evidence" value="ECO:0007669"/>
    <property type="project" value="InterPro"/>
</dbReference>
<feature type="compositionally biased region" description="Low complexity" evidence="1">
    <location>
        <begin position="56"/>
        <end position="94"/>
    </location>
</feature>
<name>A0A3N0GJ78_9ACTN</name>
<dbReference type="Proteomes" id="UP000279994">
    <property type="component" value="Unassembled WGS sequence"/>
</dbReference>
<evidence type="ECO:0000256" key="1">
    <source>
        <dbReference type="SAM" id="MobiDB-lite"/>
    </source>
</evidence>
<dbReference type="InterPro" id="IPR005135">
    <property type="entry name" value="Endo/exonuclease/phosphatase"/>
</dbReference>
<feature type="compositionally biased region" description="Low complexity" evidence="1">
    <location>
        <begin position="38"/>
        <end position="49"/>
    </location>
</feature>
<proteinExistence type="predicted"/>
<feature type="region of interest" description="Disordered" evidence="1">
    <location>
        <begin position="129"/>
        <end position="151"/>
    </location>
</feature>
<evidence type="ECO:0000313" key="4">
    <source>
        <dbReference type="Proteomes" id="UP000279994"/>
    </source>
</evidence>
<organism evidence="3 4">
    <name type="scientific">Nocardioides pocheonensis</name>
    <dbReference type="NCBI Taxonomy" id="661485"/>
    <lineage>
        <taxon>Bacteria</taxon>
        <taxon>Bacillati</taxon>
        <taxon>Actinomycetota</taxon>
        <taxon>Actinomycetes</taxon>
        <taxon>Propionibacteriales</taxon>
        <taxon>Nocardioidaceae</taxon>
        <taxon>Nocardioides</taxon>
    </lineage>
</organism>
<keyword evidence="4" id="KW-1185">Reference proteome</keyword>
<feature type="domain" description="Endonuclease/exonuclease/phosphatase" evidence="2">
    <location>
        <begin position="124"/>
        <end position="295"/>
    </location>
</feature>
<feature type="region of interest" description="Disordered" evidence="1">
    <location>
        <begin position="36"/>
        <end position="94"/>
    </location>
</feature>
<comment type="caution">
    <text evidence="3">The sequence shown here is derived from an EMBL/GenBank/DDBJ whole genome shotgun (WGS) entry which is preliminary data.</text>
</comment>
<dbReference type="Pfam" id="PF03372">
    <property type="entry name" value="Exo_endo_phos"/>
    <property type="match status" value="1"/>
</dbReference>
<dbReference type="InterPro" id="IPR036691">
    <property type="entry name" value="Endo/exonu/phosph_ase_sf"/>
</dbReference>
<dbReference type="OrthoDB" id="3763091at2"/>
<dbReference type="SUPFAM" id="SSF56219">
    <property type="entry name" value="DNase I-like"/>
    <property type="match status" value="1"/>
</dbReference>